<feature type="non-terminal residue" evidence="5">
    <location>
        <position position="504"/>
    </location>
</feature>
<dbReference type="Pfam" id="PF05071">
    <property type="entry name" value="NDUFA12"/>
    <property type="match status" value="1"/>
</dbReference>
<dbReference type="InterPro" id="IPR044244">
    <property type="entry name" value="TTC27/Emw1"/>
</dbReference>
<proteinExistence type="inferred from homology"/>
<keyword evidence="6" id="KW-1185">Reference proteome</keyword>
<reference evidence="5 6" key="1">
    <citation type="journal article" date="2017" name="Mol. Biol. Evol.">
        <title>The 4-celled Tetrabaena socialis nuclear genome reveals the essential components for genetic control of cell number at the origin of multicellularity in the volvocine lineage.</title>
        <authorList>
            <person name="Featherston J."/>
            <person name="Arakaki Y."/>
            <person name="Hanschen E.R."/>
            <person name="Ferris P.J."/>
            <person name="Michod R.E."/>
            <person name="Olson B.J.S.C."/>
            <person name="Nozaki H."/>
            <person name="Durand P.M."/>
        </authorList>
    </citation>
    <scope>NUCLEOTIDE SEQUENCE [LARGE SCALE GENOMIC DNA]</scope>
    <source>
        <strain evidence="5 6">NIES-571</strain>
    </source>
</reference>
<name>A0A2J8AIL7_9CHLO</name>
<organism evidence="5 6">
    <name type="scientific">Tetrabaena socialis</name>
    <dbReference type="NCBI Taxonomy" id="47790"/>
    <lineage>
        <taxon>Eukaryota</taxon>
        <taxon>Viridiplantae</taxon>
        <taxon>Chlorophyta</taxon>
        <taxon>core chlorophytes</taxon>
        <taxon>Chlorophyceae</taxon>
        <taxon>CS clade</taxon>
        <taxon>Chlamydomonadales</taxon>
        <taxon>Tetrabaenaceae</taxon>
        <taxon>Tetrabaena</taxon>
    </lineage>
</organism>
<evidence type="ECO:0000313" key="5">
    <source>
        <dbReference type="EMBL" id="PNH12355.1"/>
    </source>
</evidence>
<evidence type="ECO:0000256" key="1">
    <source>
        <dbReference type="ARBA" id="ARBA00007355"/>
    </source>
</evidence>
<keyword evidence="2" id="KW-0677">Repeat</keyword>
<keyword evidence="3" id="KW-0802">TPR repeat</keyword>
<accession>A0A2J8AIL7</accession>
<dbReference type="GO" id="GO:0045271">
    <property type="term" value="C:respiratory chain complex I"/>
    <property type="evidence" value="ECO:0007669"/>
    <property type="project" value="InterPro"/>
</dbReference>
<feature type="region of interest" description="Disordered" evidence="4">
    <location>
        <begin position="431"/>
        <end position="458"/>
    </location>
</feature>
<sequence length="504" mass="53169">MAGRQAGIPHQHGPIRRALGVALDWVMGKKAVGKDSLGNVYYRWYEGSGPGRTERREVQWSAAYMYYDPKDIPAEWRMWLRKLREEPPTDEEMGQSAVKQAAFQARVAVVEEAERLRRLRQQTVGTPDQHAGAQPDPVPLAALPGSSAWWALRCVRSHQAALDGRSHSLLTEASQAAALCGVLHIELALLQYGYGYVEGGRQYLARAGELLGLEPGVTAPAAAGGEAAGATTTAAAAPAAAGGAEAGAAAPLLAPREWELVLNGVGSVLREGVNGPASGPALWGCLARYWALKGQPDSAKESRLKQVRGLAGGAFKSDPARFEEYGDASEALCRAYLEGHAAGRPGGYSGVEQALLLAWATAVKQGTSSDDLQEWQMAPWVEAVLSQRRSRFMAAAAARLLKTRHERDRPRTRERALLHMDQLAEALAGVPPPEQQPAAATAPSPPPSEPPAAALEGTAGAEAAVVGAEAVGAEAGAVAAPAPSAEALAGQRSVLSWAVWFPLQ</sequence>
<evidence type="ECO:0000256" key="2">
    <source>
        <dbReference type="ARBA" id="ARBA00022737"/>
    </source>
</evidence>
<comment type="caution">
    <text evidence="5">The sequence shown here is derived from an EMBL/GenBank/DDBJ whole genome shotgun (WGS) entry which is preliminary data.</text>
</comment>
<dbReference type="OrthoDB" id="274641at2759"/>
<dbReference type="Proteomes" id="UP000236333">
    <property type="component" value="Unassembled WGS sequence"/>
</dbReference>
<evidence type="ECO:0000256" key="4">
    <source>
        <dbReference type="SAM" id="MobiDB-lite"/>
    </source>
</evidence>
<evidence type="ECO:0000313" key="6">
    <source>
        <dbReference type="Proteomes" id="UP000236333"/>
    </source>
</evidence>
<dbReference type="AlphaFoldDB" id="A0A2J8AIL7"/>
<dbReference type="InterPro" id="IPR007763">
    <property type="entry name" value="NDUFA12"/>
</dbReference>
<dbReference type="PANTHER" id="PTHR16193:SF0">
    <property type="entry name" value="TETRATRICOPEPTIDE REPEAT PROTEIN 27"/>
    <property type="match status" value="1"/>
</dbReference>
<protein>
    <submittedName>
        <fullName evidence="5">Mimitin, mitochondrial</fullName>
    </submittedName>
</protein>
<gene>
    <name evidence="5" type="ORF">TSOC_000739</name>
</gene>
<dbReference type="PANTHER" id="PTHR16193">
    <property type="entry name" value="TETRATRICOPEPTIDE REPEAT PROTEIN 27"/>
    <property type="match status" value="1"/>
</dbReference>
<dbReference type="EMBL" id="PGGS01000010">
    <property type="protein sequence ID" value="PNH12355.1"/>
    <property type="molecule type" value="Genomic_DNA"/>
</dbReference>
<evidence type="ECO:0000256" key="3">
    <source>
        <dbReference type="ARBA" id="ARBA00022803"/>
    </source>
</evidence>
<comment type="similarity">
    <text evidence="1">Belongs to the complex I NDUFA12 subunit family.</text>
</comment>